<evidence type="ECO:0000313" key="2">
    <source>
        <dbReference type="Proteomes" id="UP000792457"/>
    </source>
</evidence>
<dbReference type="Proteomes" id="UP000792457">
    <property type="component" value="Unassembled WGS sequence"/>
</dbReference>
<sequence>MDSVVGAGMFYEYTWEGFQRPRPPTIPVSARNPNISQPMLINSLLNNNPCDKANFAADYFSKAMANNFSLQPSDMQINIIYNLIFVTPSEDPLLSTNNKEVADILHSLNIKKAPGPDPFSNKILKILANSSHFVNLFTNLFNTCLQIHYFPDSWKLGTIILFLKTQKDPLLINNYRPITLLSSLSKVFEKIILQHITLHIRGSTTPANNSVPNVAVLTLDRIAKNQVWRSSSSSAVSLLVTTRNSGQGRLGNGPGFFESMSAWVESLHGRLTGLFLGVEPMFRPLSPWPSSSIMYPSAESSTVLDLLVPTMLLISDHFDLKELVRMYEKRFLK</sequence>
<gene>
    <name evidence="1" type="ORF">J437_LFUL018735</name>
</gene>
<dbReference type="PANTHER" id="PTHR19446">
    <property type="entry name" value="REVERSE TRANSCRIPTASES"/>
    <property type="match status" value="1"/>
</dbReference>
<reference evidence="1" key="1">
    <citation type="submission" date="2013-04" db="EMBL/GenBank/DDBJ databases">
        <authorList>
            <person name="Qu J."/>
            <person name="Murali S.C."/>
            <person name="Bandaranaike D."/>
            <person name="Bellair M."/>
            <person name="Blankenburg K."/>
            <person name="Chao H."/>
            <person name="Dinh H."/>
            <person name="Doddapaneni H."/>
            <person name="Downs B."/>
            <person name="Dugan-Rocha S."/>
            <person name="Elkadiri S."/>
            <person name="Gnanaolivu R.D."/>
            <person name="Hernandez B."/>
            <person name="Javaid M."/>
            <person name="Jayaseelan J.C."/>
            <person name="Lee S."/>
            <person name="Li M."/>
            <person name="Ming W."/>
            <person name="Munidasa M."/>
            <person name="Muniz J."/>
            <person name="Nguyen L."/>
            <person name="Ongeri F."/>
            <person name="Osuji N."/>
            <person name="Pu L.-L."/>
            <person name="Puazo M."/>
            <person name="Qu C."/>
            <person name="Quiroz J."/>
            <person name="Raj R."/>
            <person name="Weissenberger G."/>
            <person name="Xin Y."/>
            <person name="Zou X."/>
            <person name="Han Y."/>
            <person name="Richards S."/>
            <person name="Worley K."/>
            <person name="Muzny D."/>
            <person name="Gibbs R."/>
        </authorList>
    </citation>
    <scope>NUCLEOTIDE SEQUENCE</scope>
    <source>
        <strain evidence="1">Sampled in the wild</strain>
    </source>
</reference>
<evidence type="ECO:0008006" key="3">
    <source>
        <dbReference type="Google" id="ProtNLM"/>
    </source>
</evidence>
<dbReference type="AlphaFoldDB" id="A0A8K0PAD4"/>
<dbReference type="OrthoDB" id="416454at2759"/>
<accession>A0A8K0PAD4</accession>
<organism evidence="1 2">
    <name type="scientific">Ladona fulva</name>
    <name type="common">Scarce chaser dragonfly</name>
    <name type="synonym">Libellula fulva</name>
    <dbReference type="NCBI Taxonomy" id="123851"/>
    <lineage>
        <taxon>Eukaryota</taxon>
        <taxon>Metazoa</taxon>
        <taxon>Ecdysozoa</taxon>
        <taxon>Arthropoda</taxon>
        <taxon>Hexapoda</taxon>
        <taxon>Insecta</taxon>
        <taxon>Pterygota</taxon>
        <taxon>Palaeoptera</taxon>
        <taxon>Odonata</taxon>
        <taxon>Epiprocta</taxon>
        <taxon>Anisoptera</taxon>
        <taxon>Libelluloidea</taxon>
        <taxon>Libellulidae</taxon>
        <taxon>Ladona</taxon>
    </lineage>
</organism>
<evidence type="ECO:0000313" key="1">
    <source>
        <dbReference type="EMBL" id="KAG8239886.1"/>
    </source>
</evidence>
<proteinExistence type="predicted"/>
<comment type="caution">
    <text evidence="1">The sequence shown here is derived from an EMBL/GenBank/DDBJ whole genome shotgun (WGS) entry which is preliminary data.</text>
</comment>
<protein>
    <recommendedName>
        <fullName evidence="3">RNA-directed DNA polymerase from mobile element jockey</fullName>
    </recommendedName>
</protein>
<keyword evidence="2" id="KW-1185">Reference proteome</keyword>
<dbReference type="EMBL" id="KZ310179">
    <property type="protein sequence ID" value="KAG8239886.1"/>
    <property type="molecule type" value="Genomic_DNA"/>
</dbReference>
<reference evidence="1" key="2">
    <citation type="submission" date="2017-10" db="EMBL/GenBank/DDBJ databases">
        <title>Ladona fulva Genome sequencing and assembly.</title>
        <authorList>
            <person name="Murali S."/>
            <person name="Richards S."/>
            <person name="Bandaranaike D."/>
            <person name="Bellair M."/>
            <person name="Blankenburg K."/>
            <person name="Chao H."/>
            <person name="Dinh H."/>
            <person name="Doddapaneni H."/>
            <person name="Dugan-Rocha S."/>
            <person name="Elkadiri S."/>
            <person name="Gnanaolivu R."/>
            <person name="Hernandez B."/>
            <person name="Skinner E."/>
            <person name="Javaid M."/>
            <person name="Lee S."/>
            <person name="Li M."/>
            <person name="Ming W."/>
            <person name="Munidasa M."/>
            <person name="Muniz J."/>
            <person name="Nguyen L."/>
            <person name="Hughes D."/>
            <person name="Osuji N."/>
            <person name="Pu L.-L."/>
            <person name="Puazo M."/>
            <person name="Qu C."/>
            <person name="Quiroz J."/>
            <person name="Raj R."/>
            <person name="Weissenberger G."/>
            <person name="Xin Y."/>
            <person name="Zou X."/>
            <person name="Han Y."/>
            <person name="Worley K."/>
            <person name="Muzny D."/>
            <person name="Gibbs R."/>
        </authorList>
    </citation>
    <scope>NUCLEOTIDE SEQUENCE</scope>
    <source>
        <strain evidence="1">Sampled in the wild</strain>
    </source>
</reference>
<name>A0A8K0PAD4_LADFU</name>